<comment type="caution">
    <text evidence="2">The sequence shown here is derived from an EMBL/GenBank/DDBJ whole genome shotgun (WGS) entry which is preliminary data.</text>
</comment>
<keyword evidence="3" id="KW-1185">Reference proteome</keyword>
<reference evidence="2 3" key="1">
    <citation type="journal article" date="2017" name="Mycologia">
        <title>Bifiguratus adelaidae, gen. et sp. nov., a new member of Mucoromycotina in endophytic and soil-dwelling habitats.</title>
        <authorList>
            <person name="Torres-Cruz T.J."/>
            <person name="Billingsley Tobias T.L."/>
            <person name="Almatruk M."/>
            <person name="Hesse C."/>
            <person name="Kuske C.R."/>
            <person name="Desiro A."/>
            <person name="Benucci G.M."/>
            <person name="Bonito G."/>
            <person name="Stajich J.E."/>
            <person name="Dunlap C."/>
            <person name="Arnold A.E."/>
            <person name="Porras-Alfaro A."/>
        </authorList>
    </citation>
    <scope>NUCLEOTIDE SEQUENCE [LARGE SCALE GENOMIC DNA]</scope>
    <source>
        <strain evidence="2 3">AZ0501</strain>
    </source>
</reference>
<feature type="chain" id="PRO_5012876282" description="Protein rds1" evidence="1">
    <location>
        <begin position="34"/>
        <end position="424"/>
    </location>
</feature>
<evidence type="ECO:0000313" key="2">
    <source>
        <dbReference type="EMBL" id="OZJ01378.1"/>
    </source>
</evidence>
<gene>
    <name evidence="2" type="ORF">BZG36_05683</name>
</gene>
<dbReference type="EMBL" id="MVBO01000429">
    <property type="protein sequence ID" value="OZJ01378.1"/>
    <property type="molecule type" value="Genomic_DNA"/>
</dbReference>
<evidence type="ECO:0000256" key="1">
    <source>
        <dbReference type="SAM" id="SignalP"/>
    </source>
</evidence>
<dbReference type="PANTHER" id="PTHR38705:SF1">
    <property type="entry name" value="PROTEIN RDS1"/>
    <property type="match status" value="1"/>
</dbReference>
<dbReference type="Proteomes" id="UP000242875">
    <property type="component" value="Unassembled WGS sequence"/>
</dbReference>
<organism evidence="2 3">
    <name type="scientific">Bifiguratus adelaidae</name>
    <dbReference type="NCBI Taxonomy" id="1938954"/>
    <lineage>
        <taxon>Eukaryota</taxon>
        <taxon>Fungi</taxon>
        <taxon>Fungi incertae sedis</taxon>
        <taxon>Mucoromycota</taxon>
        <taxon>Mucoromycotina</taxon>
        <taxon>Endogonomycetes</taxon>
        <taxon>Endogonales</taxon>
        <taxon>Endogonales incertae sedis</taxon>
        <taxon>Bifiguratus</taxon>
    </lineage>
</organism>
<evidence type="ECO:0008006" key="4">
    <source>
        <dbReference type="Google" id="ProtNLM"/>
    </source>
</evidence>
<keyword evidence="1" id="KW-0732">Signal</keyword>
<dbReference type="Pfam" id="PF13668">
    <property type="entry name" value="Ferritin_2"/>
    <property type="match status" value="1"/>
</dbReference>
<name>A0A261XSN5_9FUNG</name>
<dbReference type="InterPro" id="IPR039254">
    <property type="entry name" value="Rds1"/>
</dbReference>
<dbReference type="PANTHER" id="PTHR38705">
    <property type="entry name" value="PROTEIN RDS1"/>
    <property type="match status" value="1"/>
</dbReference>
<dbReference type="AlphaFoldDB" id="A0A261XSN5"/>
<evidence type="ECO:0000313" key="3">
    <source>
        <dbReference type="Proteomes" id="UP000242875"/>
    </source>
</evidence>
<dbReference type="OrthoDB" id="2098436at2759"/>
<sequence>MRKAALRRATSGLLVINMKGILFAIAAAAIAQAAPAFDKRWDNVGAASASGGIPAPTYSGRYPDSGPSTYNATGNLTQPEPKPYTPAGGINTNGSHIPVYHPASDFDYESLNLVLHQEYIELDLFEYGLKRFSAQDFEQAGLNQADRDLIAFMAQQEVGHAKMVTDILGPTAPKRCQYKYPFNTVHEFNDFCQKLTRWGESGVYGFLEHLDSRDSAQLLLQSITTEARQQMIFRQFDGLHPMPVWFEDGITQSMAWTLLAPYIVSCPADNPRLQWQNFPALNVTNNPNPAADNQYKPAISTNRPALFRPGEVINLSWENPGMKVGPNMSYTTSTNAGAPKFAGIISQLNLTYVPLENIKSNSAQFVFPNSFVYPSTDIAPGVLDPVVNETAFVFVTDDDPFLTPANLSLINSHIAAGPALLQAG</sequence>
<feature type="signal peptide" evidence="1">
    <location>
        <begin position="1"/>
        <end position="33"/>
    </location>
</feature>
<protein>
    <recommendedName>
        <fullName evidence="4">Protein rds1</fullName>
    </recommendedName>
</protein>
<proteinExistence type="predicted"/>
<accession>A0A261XSN5</accession>